<dbReference type="PANTHER" id="PTHR10851">
    <property type="entry name" value="PYRIDOXINE-5-PHOSPHATE OXIDASE"/>
    <property type="match status" value="1"/>
</dbReference>
<evidence type="ECO:0000256" key="4">
    <source>
        <dbReference type="ARBA" id="ARBA00023002"/>
    </source>
</evidence>
<feature type="domain" description="Pyridoxamine 5'-phosphate oxidase N-terminal" evidence="5">
    <location>
        <begin position="14"/>
        <end position="112"/>
    </location>
</feature>
<protein>
    <submittedName>
        <fullName evidence="6">Pyridoxamine-phosphate oxidase</fullName>
    </submittedName>
</protein>
<accession>W0BGP7</accession>
<dbReference type="HOGENOM" id="CLU_1756571_0_0_6"/>
<comment type="cofactor">
    <cofactor evidence="1">
        <name>FMN</name>
        <dbReference type="ChEBI" id="CHEBI:58210"/>
    </cofactor>
</comment>
<dbReference type="PANTHER" id="PTHR10851:SF0">
    <property type="entry name" value="PYRIDOXINE-5'-PHOSPHATE OXIDASE"/>
    <property type="match status" value="1"/>
</dbReference>
<dbReference type="Pfam" id="PF01243">
    <property type="entry name" value="PNPOx_N"/>
    <property type="match status" value="1"/>
</dbReference>
<dbReference type="GO" id="GO:0004733">
    <property type="term" value="F:pyridoxamine phosphate oxidase activity"/>
    <property type="evidence" value="ECO:0007669"/>
    <property type="project" value="InterPro"/>
</dbReference>
<dbReference type="SUPFAM" id="SSF50475">
    <property type="entry name" value="FMN-binding split barrel"/>
    <property type="match status" value="1"/>
</dbReference>
<dbReference type="InterPro" id="IPR000659">
    <property type="entry name" value="Pyridox_Oxase"/>
</dbReference>
<evidence type="ECO:0000256" key="3">
    <source>
        <dbReference type="ARBA" id="ARBA00022643"/>
    </source>
</evidence>
<keyword evidence="4" id="KW-0560">Oxidoreductase</keyword>
<evidence type="ECO:0000256" key="2">
    <source>
        <dbReference type="ARBA" id="ARBA00022630"/>
    </source>
</evidence>
<organism evidence="6 7">
    <name type="scientific">Legionella oakridgensis ATCC 33761 = DSM 21215</name>
    <dbReference type="NCBI Taxonomy" id="1268635"/>
    <lineage>
        <taxon>Bacteria</taxon>
        <taxon>Pseudomonadati</taxon>
        <taxon>Pseudomonadota</taxon>
        <taxon>Gammaproteobacteria</taxon>
        <taxon>Legionellales</taxon>
        <taxon>Legionellaceae</taxon>
        <taxon>Legionella</taxon>
    </lineage>
</organism>
<gene>
    <name evidence="6" type="ORF">Loa_02065</name>
</gene>
<evidence type="ECO:0000313" key="7">
    <source>
        <dbReference type="Proteomes" id="UP000018838"/>
    </source>
</evidence>
<dbReference type="EMBL" id="CP004006">
    <property type="protein sequence ID" value="AHE67609.1"/>
    <property type="molecule type" value="Genomic_DNA"/>
</dbReference>
<evidence type="ECO:0000256" key="1">
    <source>
        <dbReference type="ARBA" id="ARBA00001917"/>
    </source>
</evidence>
<dbReference type="STRING" id="1268635.Loa_02065"/>
<proteinExistence type="predicted"/>
<reference evidence="6 7" key="1">
    <citation type="journal article" date="2013" name="Int. J. Med. Microbiol.">
        <title>Legionella oakridgensis ATCC 33761 genome sequence and phenotypic characterization reveals its replication capacity in amoebae.</title>
        <authorList>
            <person name="Brzuszkiewicz E."/>
            <person name="Schulz T."/>
            <person name="Rydzewski K."/>
            <person name="Daniel R."/>
            <person name="Gillmaier N."/>
            <person name="Dittmann C."/>
            <person name="Holland G."/>
            <person name="Schunder E."/>
            <person name="Lautner M."/>
            <person name="Eisenreich W."/>
            <person name="Luck C."/>
            <person name="Heuner K."/>
        </authorList>
    </citation>
    <scope>NUCLEOTIDE SEQUENCE [LARGE SCALE GENOMIC DNA]</scope>
    <source>
        <strain>OR-10</strain>
        <strain evidence="7">ATCC 33761</strain>
    </source>
</reference>
<dbReference type="GO" id="GO:0010181">
    <property type="term" value="F:FMN binding"/>
    <property type="evidence" value="ECO:0007669"/>
    <property type="project" value="InterPro"/>
</dbReference>
<dbReference type="KEGG" id="lok:Loa_02065"/>
<keyword evidence="2" id="KW-0285">Flavoprotein</keyword>
<dbReference type="Gene3D" id="2.30.110.10">
    <property type="entry name" value="Electron Transport, Fmn-binding Protein, Chain A"/>
    <property type="match status" value="1"/>
</dbReference>
<name>W0BGP7_9GAMM</name>
<sequence length="148" mass="16798">MTKPVELLNQWLQDERDAGAPNPQQAVLCTATKGAVPHSRVVAIREINPEGLLFFTQKGTRKVTELSQNPVASMTFWFELLQRQVMIEGTVKALGSAKNQYYWRSYPREAQVRFYSYAPTSAEPIASKQILEEKRSNGTCSMAEFHYP</sequence>
<keyword evidence="3" id="KW-0288">FMN</keyword>
<dbReference type="AlphaFoldDB" id="W0BGP7"/>
<dbReference type="PATRIC" id="fig|1268635.3.peg.2107"/>
<keyword evidence="7" id="KW-1185">Reference proteome</keyword>
<dbReference type="GO" id="GO:0008615">
    <property type="term" value="P:pyridoxine biosynthetic process"/>
    <property type="evidence" value="ECO:0007669"/>
    <property type="project" value="InterPro"/>
</dbReference>
<evidence type="ECO:0000259" key="5">
    <source>
        <dbReference type="Pfam" id="PF01243"/>
    </source>
</evidence>
<dbReference type="InterPro" id="IPR011576">
    <property type="entry name" value="Pyridox_Oxase_N"/>
</dbReference>
<dbReference type="RefSeq" id="WP_238551212.1">
    <property type="nucleotide sequence ID" value="NZ_CP004006.1"/>
</dbReference>
<dbReference type="eggNOG" id="COG0259">
    <property type="taxonomic scope" value="Bacteria"/>
</dbReference>
<dbReference type="InterPro" id="IPR012349">
    <property type="entry name" value="Split_barrel_FMN-bd"/>
</dbReference>
<evidence type="ECO:0000313" key="6">
    <source>
        <dbReference type="EMBL" id="AHE67609.1"/>
    </source>
</evidence>
<dbReference type="Proteomes" id="UP000018838">
    <property type="component" value="Chromosome"/>
</dbReference>